<accession>A0A193STY2</accession>
<sequence>MERRNKLSTRPKLRPYLWITGMMLTLWLGFVLLVHFKAQENNMELRDINSVTRWGGGSGFRHHALRVQRTLVGQSRRT</sequence>
<evidence type="ECO:0000313" key="3">
    <source>
        <dbReference type="Proteomes" id="UP000239025"/>
    </source>
</evidence>
<dbReference type="AlphaFoldDB" id="A0A193STY2"/>
<keyword evidence="1" id="KW-1133">Transmembrane helix</keyword>
<gene>
    <name evidence="2" type="ORF">PL963_04164</name>
</gene>
<reference evidence="3" key="1">
    <citation type="submission" date="2017-11" db="EMBL/GenBank/DDBJ databases">
        <authorList>
            <person name="Blom J."/>
        </authorList>
    </citation>
    <scope>NUCLEOTIDE SEQUENCE [LARGE SCALE GENOMIC DNA]</scope>
</reference>
<organism evidence="2 3">
    <name type="scientific">Pseudomonas cerasi</name>
    <dbReference type="NCBI Taxonomy" id="1583341"/>
    <lineage>
        <taxon>Bacteria</taxon>
        <taxon>Pseudomonadati</taxon>
        <taxon>Pseudomonadota</taxon>
        <taxon>Gammaproteobacteria</taxon>
        <taxon>Pseudomonadales</taxon>
        <taxon>Pseudomonadaceae</taxon>
        <taxon>Pseudomonas</taxon>
    </lineage>
</organism>
<proteinExistence type="predicted"/>
<keyword evidence="1" id="KW-0472">Membrane</keyword>
<evidence type="ECO:0000256" key="1">
    <source>
        <dbReference type="SAM" id="Phobius"/>
    </source>
</evidence>
<feature type="transmembrane region" description="Helical" evidence="1">
    <location>
        <begin position="16"/>
        <end position="36"/>
    </location>
</feature>
<keyword evidence="1" id="KW-0812">Transmembrane</keyword>
<name>A0A193STY2_9PSED</name>
<dbReference type="Proteomes" id="UP000239025">
    <property type="component" value="Chromosome 1"/>
</dbReference>
<protein>
    <submittedName>
        <fullName evidence="2">Uncharacterized protein</fullName>
    </submittedName>
</protein>
<evidence type="ECO:0000313" key="2">
    <source>
        <dbReference type="EMBL" id="SOS22391.1"/>
    </source>
</evidence>
<dbReference type="EMBL" id="LT963395">
    <property type="protein sequence ID" value="SOS22391.1"/>
    <property type="molecule type" value="Genomic_DNA"/>
</dbReference>
<keyword evidence="3" id="KW-1185">Reference proteome</keyword>